<name>A0A1R1XFF7_9FUNG</name>
<keyword evidence="2" id="KW-1185">Reference proteome</keyword>
<feature type="non-terminal residue" evidence="1">
    <location>
        <position position="21"/>
    </location>
</feature>
<sequence>MATWVTGSARWIKKFCTQDAN</sequence>
<comment type="caution">
    <text evidence="1">The sequence shown here is derived from an EMBL/GenBank/DDBJ whole genome shotgun (WGS) entry which is preliminary data.</text>
</comment>
<proteinExistence type="predicted"/>
<gene>
    <name evidence="1" type="ORF">AYI69_g9029</name>
</gene>
<dbReference type="EMBL" id="LSSM01005108">
    <property type="protein sequence ID" value="OMJ13369.1"/>
    <property type="molecule type" value="Genomic_DNA"/>
</dbReference>
<evidence type="ECO:0000313" key="1">
    <source>
        <dbReference type="EMBL" id="OMJ13369.1"/>
    </source>
</evidence>
<organism evidence="1 2">
    <name type="scientific">Smittium culicis</name>
    <dbReference type="NCBI Taxonomy" id="133412"/>
    <lineage>
        <taxon>Eukaryota</taxon>
        <taxon>Fungi</taxon>
        <taxon>Fungi incertae sedis</taxon>
        <taxon>Zoopagomycota</taxon>
        <taxon>Kickxellomycotina</taxon>
        <taxon>Harpellomycetes</taxon>
        <taxon>Harpellales</taxon>
        <taxon>Legeriomycetaceae</taxon>
        <taxon>Smittium</taxon>
    </lineage>
</organism>
<dbReference type="Proteomes" id="UP000187429">
    <property type="component" value="Unassembled WGS sequence"/>
</dbReference>
<accession>A0A1R1XFF7</accession>
<evidence type="ECO:0000313" key="2">
    <source>
        <dbReference type="Proteomes" id="UP000187429"/>
    </source>
</evidence>
<reference evidence="2" key="1">
    <citation type="submission" date="2017-01" db="EMBL/GenBank/DDBJ databases">
        <authorList>
            <person name="Wang Y."/>
            <person name="White M."/>
            <person name="Kvist S."/>
            <person name="Moncalvo J.-M."/>
        </authorList>
    </citation>
    <scope>NUCLEOTIDE SEQUENCE [LARGE SCALE GENOMIC DNA]</scope>
    <source>
        <strain evidence="2">ID-206-W2</strain>
    </source>
</reference>
<dbReference type="AlphaFoldDB" id="A0A1R1XFF7"/>
<protein>
    <submittedName>
        <fullName evidence="1">Uncharacterized protein</fullName>
    </submittedName>
</protein>